<dbReference type="EMBL" id="KZ511446">
    <property type="protein sequence ID" value="PKU32331.1"/>
    <property type="molecule type" value="Genomic_DNA"/>
</dbReference>
<evidence type="ECO:0000313" key="4">
    <source>
        <dbReference type="Proteomes" id="UP000233556"/>
    </source>
</evidence>
<organism evidence="3 4">
    <name type="scientific">Limosa lapponica baueri</name>
    <dbReference type="NCBI Taxonomy" id="1758121"/>
    <lineage>
        <taxon>Eukaryota</taxon>
        <taxon>Metazoa</taxon>
        <taxon>Chordata</taxon>
        <taxon>Craniata</taxon>
        <taxon>Vertebrata</taxon>
        <taxon>Euteleostomi</taxon>
        <taxon>Archelosauria</taxon>
        <taxon>Archosauria</taxon>
        <taxon>Dinosauria</taxon>
        <taxon>Saurischia</taxon>
        <taxon>Theropoda</taxon>
        <taxon>Coelurosauria</taxon>
        <taxon>Aves</taxon>
        <taxon>Neognathae</taxon>
        <taxon>Neoaves</taxon>
        <taxon>Charadriiformes</taxon>
        <taxon>Scolopacidae</taxon>
        <taxon>Limosa</taxon>
    </lineage>
</organism>
<sequence length="221" mass="24578">MEQILLESLQRHMGNTVVIGESQDGFTKGKSCLINLVTFYDRIIVLVDKERAIDVIYLDICKAFDTVPHDILVSKLERHGFDGWTIWWIRSWLGGFTQRVAGKCKVLHLGHGNPKPKYRLGGEWIESSPEEKDLEVLVDEKLNMICRCALTVQKTNRILGCIRKSTASKSREMILPLCSTLMRTPPGVLHPALESSAQEGRGPVGMGAEEGHGQSTGAPLL</sequence>
<evidence type="ECO:0000256" key="1">
    <source>
        <dbReference type="SAM" id="MobiDB-lite"/>
    </source>
</evidence>
<dbReference type="Pfam" id="PF00078">
    <property type="entry name" value="RVT_1"/>
    <property type="match status" value="1"/>
</dbReference>
<protein>
    <recommendedName>
        <fullName evidence="2">Reverse transcriptase domain-containing protein</fullName>
    </recommendedName>
</protein>
<gene>
    <name evidence="3" type="ORF">llap_17365</name>
</gene>
<accession>A0A2I0TEU6</accession>
<keyword evidence="4" id="KW-1185">Reference proteome</keyword>
<dbReference type="PANTHER" id="PTHR33332">
    <property type="entry name" value="REVERSE TRANSCRIPTASE DOMAIN-CONTAINING PROTEIN"/>
    <property type="match status" value="1"/>
</dbReference>
<dbReference type="AlphaFoldDB" id="A0A2I0TEU6"/>
<feature type="domain" description="Reverse transcriptase" evidence="2">
    <location>
        <begin position="2"/>
        <end position="101"/>
    </location>
</feature>
<proteinExistence type="predicted"/>
<feature type="region of interest" description="Disordered" evidence="1">
    <location>
        <begin position="192"/>
        <end position="221"/>
    </location>
</feature>
<dbReference type="OrthoDB" id="416454at2759"/>
<reference evidence="4" key="2">
    <citation type="submission" date="2017-12" db="EMBL/GenBank/DDBJ databases">
        <title>Genome sequence of the Bar-tailed Godwit (Limosa lapponica baueri).</title>
        <authorList>
            <person name="Lima N.C.B."/>
            <person name="Parody-Merino A.M."/>
            <person name="Battley P.F."/>
            <person name="Fidler A.E."/>
            <person name="Prosdocimi F."/>
        </authorList>
    </citation>
    <scope>NUCLEOTIDE SEQUENCE [LARGE SCALE GENOMIC DNA]</scope>
</reference>
<dbReference type="InterPro" id="IPR000477">
    <property type="entry name" value="RT_dom"/>
</dbReference>
<name>A0A2I0TEU6_LIMLA</name>
<evidence type="ECO:0000259" key="2">
    <source>
        <dbReference type="Pfam" id="PF00078"/>
    </source>
</evidence>
<reference evidence="4" key="1">
    <citation type="submission" date="2017-11" db="EMBL/GenBank/DDBJ databases">
        <authorList>
            <person name="Lima N.C."/>
            <person name="Parody-Merino A.M."/>
            <person name="Battley P.F."/>
            <person name="Fidler A.E."/>
            <person name="Prosdocimi F."/>
        </authorList>
    </citation>
    <scope>NUCLEOTIDE SEQUENCE [LARGE SCALE GENOMIC DNA]</scope>
</reference>
<evidence type="ECO:0000313" key="3">
    <source>
        <dbReference type="EMBL" id="PKU32331.1"/>
    </source>
</evidence>
<dbReference type="Proteomes" id="UP000233556">
    <property type="component" value="Unassembled WGS sequence"/>
</dbReference>